<gene>
    <name evidence="2" type="ORF">FN846DRAFT_979530</name>
</gene>
<feature type="compositionally biased region" description="Basic and acidic residues" evidence="1">
    <location>
        <begin position="139"/>
        <end position="148"/>
    </location>
</feature>
<dbReference type="AlphaFoldDB" id="A0A5J5EDH8"/>
<feature type="compositionally biased region" description="Low complexity" evidence="1">
    <location>
        <begin position="106"/>
        <end position="138"/>
    </location>
</feature>
<feature type="region of interest" description="Disordered" evidence="1">
    <location>
        <begin position="67"/>
        <end position="209"/>
    </location>
</feature>
<accession>A0A5J5EDH8</accession>
<keyword evidence="3" id="KW-1185">Reference proteome</keyword>
<name>A0A5J5EDH8_9PEZI</name>
<dbReference type="EMBL" id="VXIS01000461">
    <property type="protein sequence ID" value="KAA8893330.1"/>
    <property type="molecule type" value="Genomic_DNA"/>
</dbReference>
<sequence>MRVLMTRCVGQAWATICQERREVVVKSFRQLGISLPINRSSDGELSIKGLSTGRLITAMMDWKTRGVQTGNAEDSEDSETESEVNDVDDEDDDWSSILPGRGGRQPSSSSPSEELEISSITNNNSPSSALAGSALSSKAPERGRDSKQRGRPSGSRTERRGRKPASTNPSEDPKTLLRGSRTKRGGRKPASTGPSKEPETSSITNNDIPGLALAGSRLLQKAQSEVGALGEEVSHVDRTQNVVVGNLLQPGLLKSWKPRQSPTMTHLARRLSRKPRRSQTKTHPARRLLARRLLARHSLEVGGLPGKRLLYMMCLVTLKTRMMG</sequence>
<evidence type="ECO:0000313" key="3">
    <source>
        <dbReference type="Proteomes" id="UP000326924"/>
    </source>
</evidence>
<protein>
    <submittedName>
        <fullName evidence="2">Uncharacterized protein</fullName>
    </submittedName>
</protein>
<comment type="caution">
    <text evidence="2">The sequence shown here is derived from an EMBL/GenBank/DDBJ whole genome shotgun (WGS) entry which is preliminary data.</text>
</comment>
<evidence type="ECO:0000256" key="1">
    <source>
        <dbReference type="SAM" id="MobiDB-lite"/>
    </source>
</evidence>
<feature type="compositionally biased region" description="Basic residues" evidence="1">
    <location>
        <begin position="267"/>
        <end position="284"/>
    </location>
</feature>
<dbReference type="Proteomes" id="UP000326924">
    <property type="component" value="Unassembled WGS sequence"/>
</dbReference>
<feature type="compositionally biased region" description="Acidic residues" evidence="1">
    <location>
        <begin position="73"/>
        <end position="94"/>
    </location>
</feature>
<feature type="region of interest" description="Disordered" evidence="1">
    <location>
        <begin position="258"/>
        <end position="284"/>
    </location>
</feature>
<reference evidence="2 3" key="1">
    <citation type="submission" date="2019-09" db="EMBL/GenBank/DDBJ databases">
        <title>Draft genome of the ectomycorrhizal ascomycete Sphaerosporella brunnea.</title>
        <authorList>
            <consortium name="DOE Joint Genome Institute"/>
            <person name="Benucci G.M."/>
            <person name="Marozzi G."/>
            <person name="Antonielli L."/>
            <person name="Sanchez S."/>
            <person name="Marco P."/>
            <person name="Wang X."/>
            <person name="Falini L.B."/>
            <person name="Barry K."/>
            <person name="Haridas S."/>
            <person name="Lipzen A."/>
            <person name="Labutti K."/>
            <person name="Grigoriev I.V."/>
            <person name="Murat C."/>
            <person name="Martin F."/>
            <person name="Albertini E."/>
            <person name="Donnini D."/>
            <person name="Bonito G."/>
        </authorList>
    </citation>
    <scope>NUCLEOTIDE SEQUENCE [LARGE SCALE GENOMIC DNA]</scope>
    <source>
        <strain evidence="2 3">Sb_GMNB300</strain>
    </source>
</reference>
<dbReference type="InParanoid" id="A0A5J5EDH8"/>
<evidence type="ECO:0000313" key="2">
    <source>
        <dbReference type="EMBL" id="KAA8893330.1"/>
    </source>
</evidence>
<organism evidence="2 3">
    <name type="scientific">Sphaerosporella brunnea</name>
    <dbReference type="NCBI Taxonomy" id="1250544"/>
    <lineage>
        <taxon>Eukaryota</taxon>
        <taxon>Fungi</taxon>
        <taxon>Dikarya</taxon>
        <taxon>Ascomycota</taxon>
        <taxon>Pezizomycotina</taxon>
        <taxon>Pezizomycetes</taxon>
        <taxon>Pezizales</taxon>
        <taxon>Pyronemataceae</taxon>
        <taxon>Sphaerosporella</taxon>
    </lineage>
</organism>
<proteinExistence type="predicted"/>
<dbReference type="OrthoDB" id="5425741at2759"/>